<name>A0A0H2SM19_9AGAM</name>
<gene>
    <name evidence="1" type="ORF">SCHPADRAFT_886400</name>
</gene>
<proteinExistence type="predicted"/>
<dbReference type="EMBL" id="KQ085897">
    <property type="protein sequence ID" value="KLO18121.1"/>
    <property type="molecule type" value="Genomic_DNA"/>
</dbReference>
<accession>A0A0H2SM19</accession>
<organism evidence="1 2">
    <name type="scientific">Schizopora paradoxa</name>
    <dbReference type="NCBI Taxonomy" id="27342"/>
    <lineage>
        <taxon>Eukaryota</taxon>
        <taxon>Fungi</taxon>
        <taxon>Dikarya</taxon>
        <taxon>Basidiomycota</taxon>
        <taxon>Agaricomycotina</taxon>
        <taxon>Agaricomycetes</taxon>
        <taxon>Hymenochaetales</taxon>
        <taxon>Schizoporaceae</taxon>
        <taxon>Schizopora</taxon>
    </lineage>
</organism>
<evidence type="ECO:0000313" key="1">
    <source>
        <dbReference type="EMBL" id="KLO18121.1"/>
    </source>
</evidence>
<reference evidence="1 2" key="1">
    <citation type="submission" date="2015-04" db="EMBL/GenBank/DDBJ databases">
        <title>Complete genome sequence of Schizopora paradoxa KUC8140, a cosmopolitan wood degrader in East Asia.</title>
        <authorList>
            <consortium name="DOE Joint Genome Institute"/>
            <person name="Min B."/>
            <person name="Park H."/>
            <person name="Jang Y."/>
            <person name="Kim J.-J."/>
            <person name="Kim K.H."/>
            <person name="Pangilinan J."/>
            <person name="Lipzen A."/>
            <person name="Riley R."/>
            <person name="Grigoriev I.V."/>
            <person name="Spatafora J.W."/>
            <person name="Choi I.-G."/>
        </authorList>
    </citation>
    <scope>NUCLEOTIDE SEQUENCE [LARGE SCALE GENOMIC DNA]</scope>
    <source>
        <strain evidence="1 2">KUC8140</strain>
    </source>
</reference>
<protein>
    <submittedName>
        <fullName evidence="1">Uncharacterized protein</fullName>
    </submittedName>
</protein>
<keyword evidence="2" id="KW-1185">Reference proteome</keyword>
<evidence type="ECO:0000313" key="2">
    <source>
        <dbReference type="Proteomes" id="UP000053477"/>
    </source>
</evidence>
<dbReference type="InParanoid" id="A0A0H2SM19"/>
<dbReference type="Proteomes" id="UP000053477">
    <property type="component" value="Unassembled WGS sequence"/>
</dbReference>
<sequence>MSSDKQIENEDGFKDSYTLNYESIKEQCLILSDRTTTKACIRYSTEITLGDNINDVYSNEEDSKGLCYCTTFTVPCPIPVPGCDDPYEHAATFKWWPNDSTRKPVAWLKPDDTTMMEDLVPSRLRIPDDITREEGDRILQIGQEIMFYIKRRGEGASLEYDVFYIHEDIRLIRYAIISKKSDSYERLQTRISDKGFNNRMVEGHLKLKRVDDLLRPAHFDDSLNGVWYCDTVLFRPTVLVTRHNGRELELIETCHKSQASSGAFRAR</sequence>
<dbReference type="AlphaFoldDB" id="A0A0H2SM19"/>